<accession>A0A2H1W2L2</accession>
<name>A0A2H1W2L2_SPOFR</name>
<proteinExistence type="predicted"/>
<dbReference type="AlphaFoldDB" id="A0A2H1W2L2"/>
<feature type="transmembrane region" description="Helical" evidence="2">
    <location>
        <begin position="104"/>
        <end position="126"/>
    </location>
</feature>
<gene>
    <name evidence="3" type="ORF">SFRICE_011813</name>
</gene>
<evidence type="ECO:0000256" key="2">
    <source>
        <dbReference type="SAM" id="Phobius"/>
    </source>
</evidence>
<feature type="region of interest" description="Disordered" evidence="1">
    <location>
        <begin position="22"/>
        <end position="53"/>
    </location>
</feature>
<evidence type="ECO:0000313" key="3">
    <source>
        <dbReference type="EMBL" id="SOQ47340.1"/>
    </source>
</evidence>
<feature type="compositionally biased region" description="Basic and acidic residues" evidence="1">
    <location>
        <begin position="28"/>
        <end position="41"/>
    </location>
</feature>
<feature type="compositionally biased region" description="Polar residues" evidence="1">
    <location>
        <begin position="42"/>
        <end position="53"/>
    </location>
</feature>
<feature type="compositionally biased region" description="Polar residues" evidence="1">
    <location>
        <begin position="277"/>
        <end position="291"/>
    </location>
</feature>
<keyword evidence="2" id="KW-1133">Transmembrane helix</keyword>
<protein>
    <submittedName>
        <fullName evidence="3">SFRICE_011813</fullName>
    </submittedName>
</protein>
<evidence type="ECO:0000256" key="1">
    <source>
        <dbReference type="SAM" id="MobiDB-lite"/>
    </source>
</evidence>
<dbReference type="EMBL" id="ODYU01005932">
    <property type="protein sequence ID" value="SOQ47340.1"/>
    <property type="molecule type" value="Genomic_DNA"/>
</dbReference>
<sequence length="298" mass="33387">MFVNAPTTQEKILVRGKMCSARGSLSHSSDDTLTRADRSPDGKQSPSSMDTRNTKTVTSALLAFWEIGDWENSEAPSVPSLTQQNTTQVLFRFSVRPWYHSGRAGLFVLKHGSSIFITLIFIIFILQLIRNVTTKSTVAPNIVLIDCTVGAVAGQLAAVQRVAGSIPARSNSLCDPQIVVSGLGVMCMWNCMFVNAPTTQEKILMWGNIFSKRKKRKEDLSSHYVFRTFLNFTPHYDFFLCRGCVYKHDIQTRNNNLWITQRVVPCGNRTHHTLHSSQLSNHRVHSSTESGNVPGIWQ</sequence>
<feature type="region of interest" description="Disordered" evidence="1">
    <location>
        <begin position="277"/>
        <end position="298"/>
    </location>
</feature>
<reference evidence="3" key="1">
    <citation type="submission" date="2016-07" db="EMBL/GenBank/DDBJ databases">
        <authorList>
            <person name="Bretaudeau A."/>
        </authorList>
    </citation>
    <scope>NUCLEOTIDE SEQUENCE</scope>
    <source>
        <strain evidence="3">Rice</strain>
        <tissue evidence="3">Whole body</tissue>
    </source>
</reference>
<keyword evidence="2" id="KW-0812">Transmembrane</keyword>
<keyword evidence="2" id="KW-0472">Membrane</keyword>
<organism evidence="3">
    <name type="scientific">Spodoptera frugiperda</name>
    <name type="common">Fall armyworm</name>
    <dbReference type="NCBI Taxonomy" id="7108"/>
    <lineage>
        <taxon>Eukaryota</taxon>
        <taxon>Metazoa</taxon>
        <taxon>Ecdysozoa</taxon>
        <taxon>Arthropoda</taxon>
        <taxon>Hexapoda</taxon>
        <taxon>Insecta</taxon>
        <taxon>Pterygota</taxon>
        <taxon>Neoptera</taxon>
        <taxon>Endopterygota</taxon>
        <taxon>Lepidoptera</taxon>
        <taxon>Glossata</taxon>
        <taxon>Ditrysia</taxon>
        <taxon>Noctuoidea</taxon>
        <taxon>Noctuidae</taxon>
        <taxon>Amphipyrinae</taxon>
        <taxon>Spodoptera</taxon>
    </lineage>
</organism>